<dbReference type="InterPro" id="IPR013767">
    <property type="entry name" value="PAS_fold"/>
</dbReference>
<gene>
    <name evidence="14" type="ORF">GCM10011487_29300</name>
</gene>
<dbReference type="Pfam" id="PF00989">
    <property type="entry name" value="PAS"/>
    <property type="match status" value="1"/>
</dbReference>
<evidence type="ECO:0000256" key="7">
    <source>
        <dbReference type="ARBA" id="ARBA00022840"/>
    </source>
</evidence>
<comment type="function">
    <text evidence="9">Putative oxygen sensor; modulates the activity of FixJ, a transcriptional activator of nitrogen fixation fixK gene. FixL probably acts as a kinase that phosphorylates FixJ.</text>
</comment>
<dbReference type="SUPFAM" id="SSF55785">
    <property type="entry name" value="PYP-like sensor domain (PAS domain)"/>
    <property type="match status" value="2"/>
</dbReference>
<keyword evidence="6" id="KW-0418">Kinase</keyword>
<evidence type="ECO:0000256" key="9">
    <source>
        <dbReference type="ARBA" id="ARBA00059827"/>
    </source>
</evidence>
<dbReference type="SUPFAM" id="SSF47384">
    <property type="entry name" value="Homodimeric domain of signal transducing histidine kinase"/>
    <property type="match status" value="1"/>
</dbReference>
<dbReference type="PANTHER" id="PTHR43065:SF10">
    <property type="entry name" value="PEROXIDE STRESS-ACTIVATED HISTIDINE KINASE MAK3"/>
    <property type="match status" value="1"/>
</dbReference>
<evidence type="ECO:0000256" key="8">
    <source>
        <dbReference type="ARBA" id="ARBA00023012"/>
    </source>
</evidence>
<dbReference type="RefSeq" id="WP_161812648.1">
    <property type="nucleotide sequence ID" value="NZ_BLJN01000003.1"/>
</dbReference>
<dbReference type="Gene3D" id="2.10.70.100">
    <property type="match status" value="1"/>
</dbReference>
<feature type="domain" description="PAC" evidence="13">
    <location>
        <begin position="222"/>
        <end position="274"/>
    </location>
</feature>
<dbReference type="InterPro" id="IPR003661">
    <property type="entry name" value="HisK_dim/P_dom"/>
</dbReference>
<evidence type="ECO:0000256" key="10">
    <source>
        <dbReference type="ARBA" id="ARBA00070616"/>
    </source>
</evidence>
<dbReference type="PRINTS" id="PR00344">
    <property type="entry name" value="BCTRLSENSOR"/>
</dbReference>
<dbReference type="CDD" id="cd00082">
    <property type="entry name" value="HisKA"/>
    <property type="match status" value="1"/>
</dbReference>
<dbReference type="SMART" id="SM00388">
    <property type="entry name" value="HisKA"/>
    <property type="match status" value="1"/>
</dbReference>
<dbReference type="SMART" id="SM00387">
    <property type="entry name" value="HATPase_c"/>
    <property type="match status" value="1"/>
</dbReference>
<dbReference type="InterPro" id="IPR036097">
    <property type="entry name" value="HisK_dim/P_sf"/>
</dbReference>
<evidence type="ECO:0000256" key="2">
    <source>
        <dbReference type="ARBA" id="ARBA00012438"/>
    </source>
</evidence>
<feature type="domain" description="Histidine kinase" evidence="11">
    <location>
        <begin position="294"/>
        <end position="510"/>
    </location>
</feature>
<dbReference type="PROSITE" id="PS50113">
    <property type="entry name" value="PAC"/>
    <property type="match status" value="2"/>
</dbReference>
<evidence type="ECO:0000259" key="12">
    <source>
        <dbReference type="PROSITE" id="PS50112"/>
    </source>
</evidence>
<keyword evidence="5" id="KW-0547">Nucleotide-binding</keyword>
<dbReference type="InterPro" id="IPR000014">
    <property type="entry name" value="PAS"/>
</dbReference>
<dbReference type="Gene3D" id="3.30.565.10">
    <property type="entry name" value="Histidine kinase-like ATPase, C-terminal domain"/>
    <property type="match status" value="1"/>
</dbReference>
<dbReference type="SMART" id="SM00086">
    <property type="entry name" value="PAC"/>
    <property type="match status" value="2"/>
</dbReference>
<dbReference type="InterPro" id="IPR003594">
    <property type="entry name" value="HATPase_dom"/>
</dbReference>
<proteinExistence type="predicted"/>
<dbReference type="Pfam" id="PF02518">
    <property type="entry name" value="HATPase_c"/>
    <property type="match status" value="1"/>
</dbReference>
<dbReference type="GO" id="GO:0000155">
    <property type="term" value="F:phosphorelay sensor kinase activity"/>
    <property type="evidence" value="ECO:0007669"/>
    <property type="project" value="InterPro"/>
</dbReference>
<dbReference type="GO" id="GO:0005524">
    <property type="term" value="F:ATP binding"/>
    <property type="evidence" value="ECO:0007669"/>
    <property type="project" value="UniProtKB-KW"/>
</dbReference>
<feature type="domain" description="PAC" evidence="13">
    <location>
        <begin position="94"/>
        <end position="144"/>
    </location>
</feature>
<evidence type="ECO:0000256" key="6">
    <source>
        <dbReference type="ARBA" id="ARBA00022777"/>
    </source>
</evidence>
<comment type="catalytic activity">
    <reaction evidence="1">
        <text>ATP + protein L-histidine = ADP + protein N-phospho-L-histidine.</text>
        <dbReference type="EC" id="2.7.13.3"/>
    </reaction>
</comment>
<keyword evidence="7" id="KW-0067">ATP-binding</keyword>
<dbReference type="SUPFAM" id="SSF55874">
    <property type="entry name" value="ATPase domain of HSP90 chaperone/DNA topoisomerase II/histidine kinase"/>
    <property type="match status" value="1"/>
</dbReference>
<dbReference type="InterPro" id="IPR036890">
    <property type="entry name" value="HATPase_C_sf"/>
</dbReference>
<dbReference type="Proteomes" id="UP000445000">
    <property type="component" value="Unassembled WGS sequence"/>
</dbReference>
<comment type="caution">
    <text evidence="14">The sequence shown here is derived from an EMBL/GenBank/DDBJ whole genome shotgun (WGS) entry which is preliminary data.</text>
</comment>
<keyword evidence="4" id="KW-0808">Transferase</keyword>
<evidence type="ECO:0000259" key="13">
    <source>
        <dbReference type="PROSITE" id="PS50113"/>
    </source>
</evidence>
<evidence type="ECO:0000313" key="15">
    <source>
        <dbReference type="Proteomes" id="UP000445000"/>
    </source>
</evidence>
<accession>A0A829YCC0</accession>
<dbReference type="InterPro" id="IPR001610">
    <property type="entry name" value="PAC"/>
</dbReference>
<dbReference type="EMBL" id="BLJN01000003">
    <property type="protein sequence ID" value="GFE80930.1"/>
    <property type="molecule type" value="Genomic_DNA"/>
</dbReference>
<name>A0A829YCC0_9GAMM</name>
<evidence type="ECO:0000256" key="3">
    <source>
        <dbReference type="ARBA" id="ARBA00022553"/>
    </source>
</evidence>
<dbReference type="InterPro" id="IPR000700">
    <property type="entry name" value="PAS-assoc_C"/>
</dbReference>
<organism evidence="14 15">
    <name type="scientific">Steroidobacter agaridevorans</name>
    <dbReference type="NCBI Taxonomy" id="2695856"/>
    <lineage>
        <taxon>Bacteria</taxon>
        <taxon>Pseudomonadati</taxon>
        <taxon>Pseudomonadota</taxon>
        <taxon>Gammaproteobacteria</taxon>
        <taxon>Steroidobacterales</taxon>
        <taxon>Steroidobacteraceae</taxon>
        <taxon>Steroidobacter</taxon>
    </lineage>
</organism>
<dbReference type="AlphaFoldDB" id="A0A829YCC0"/>
<reference evidence="15" key="1">
    <citation type="submission" date="2020-01" db="EMBL/GenBank/DDBJ databases">
        <title>'Steroidobacter agaridevorans' sp. nov., agar-degrading bacteria isolated from rhizosphere soils.</title>
        <authorList>
            <person name="Ikenaga M."/>
            <person name="Kataoka M."/>
            <person name="Murouchi A."/>
            <person name="Katsuragi S."/>
            <person name="Sakai M."/>
        </authorList>
    </citation>
    <scope>NUCLEOTIDE SEQUENCE [LARGE SCALE GENOMIC DNA]</scope>
    <source>
        <strain evidence="15">YU21-B</strain>
    </source>
</reference>
<dbReference type="SMART" id="SM00091">
    <property type="entry name" value="PAS"/>
    <property type="match status" value="2"/>
</dbReference>
<evidence type="ECO:0000256" key="1">
    <source>
        <dbReference type="ARBA" id="ARBA00000085"/>
    </source>
</evidence>
<dbReference type="NCBIfam" id="TIGR00229">
    <property type="entry name" value="sensory_box"/>
    <property type="match status" value="2"/>
</dbReference>
<dbReference type="EC" id="2.7.13.3" evidence="2"/>
<evidence type="ECO:0000313" key="14">
    <source>
        <dbReference type="EMBL" id="GFE80930.1"/>
    </source>
</evidence>
<evidence type="ECO:0000256" key="4">
    <source>
        <dbReference type="ARBA" id="ARBA00022679"/>
    </source>
</evidence>
<sequence length="517" mass="58018">MTLLRVAEPQEERAHRLEREFQAVLDAAVDAVVLFDHEGRIELLNHAGERMFGYNEQEVIGLKVNILLPEPYRSQHDDYLRHYIEAGEPRIIGIGRELLAKRRDGSEFSAELAVGRVQGTDPPRFVGFIRDITVRRNAEEALRRSEAQLTIAQEIANLGNYVVHADGKFEDYWSPHLYRVLGRRYGEPYIGVYEYLEPMVHPADRARWQGARDELETSARSMDIEYRVIHPDGSLRYVHHIAQTTRRPDGRVLRQVGTLHDITDRRRAEDEARQMQDRIAHFGRISTMGEMAAGIAHEVNQPLTAIATYAQACQRLIAANDFSQEEVEAALNHIGAQALRAGEVIRRLRTFVKNREVRRELIEANRLLEDVVTLAQTDARHNGVRLVLEPSPLSPQVQADAVQIQQVVLNLVRNSIDAMLTVPEVRREILLRTSVDSEGDVEFMVADRGTGVDPAAMAELFNPFFTTKPGGTGLGLSISRSIVRAHGGKLWCSANPGGGARFFFTLPAVPASAGSQQ</sequence>
<evidence type="ECO:0000259" key="11">
    <source>
        <dbReference type="PROSITE" id="PS50109"/>
    </source>
</evidence>
<evidence type="ECO:0000256" key="5">
    <source>
        <dbReference type="ARBA" id="ARBA00022741"/>
    </source>
</evidence>
<dbReference type="InterPro" id="IPR004358">
    <property type="entry name" value="Sig_transdc_His_kin-like_C"/>
</dbReference>
<dbReference type="CDD" id="cd00130">
    <property type="entry name" value="PAS"/>
    <property type="match status" value="2"/>
</dbReference>
<dbReference type="PANTHER" id="PTHR43065">
    <property type="entry name" value="SENSOR HISTIDINE KINASE"/>
    <property type="match status" value="1"/>
</dbReference>
<dbReference type="Pfam" id="PF00512">
    <property type="entry name" value="HisKA"/>
    <property type="match status" value="1"/>
</dbReference>
<dbReference type="Pfam" id="PF08447">
    <property type="entry name" value="PAS_3"/>
    <property type="match status" value="1"/>
</dbReference>
<dbReference type="FunFam" id="3.30.450.20:FF:000060">
    <property type="entry name" value="Sensor protein FixL"/>
    <property type="match status" value="1"/>
</dbReference>
<keyword evidence="15" id="KW-1185">Reference proteome</keyword>
<dbReference type="InterPro" id="IPR035965">
    <property type="entry name" value="PAS-like_dom_sf"/>
</dbReference>
<protein>
    <recommendedName>
        <fullName evidence="10">Sensor protein FixL</fullName>
        <ecNumber evidence="2">2.7.13.3</ecNumber>
    </recommendedName>
</protein>
<dbReference type="Gene3D" id="3.30.450.20">
    <property type="entry name" value="PAS domain"/>
    <property type="match status" value="2"/>
</dbReference>
<dbReference type="Gene3D" id="1.10.287.130">
    <property type="match status" value="1"/>
</dbReference>
<dbReference type="PROSITE" id="PS50109">
    <property type="entry name" value="HIS_KIN"/>
    <property type="match status" value="1"/>
</dbReference>
<keyword evidence="8" id="KW-0902">Two-component regulatory system</keyword>
<dbReference type="InterPro" id="IPR005467">
    <property type="entry name" value="His_kinase_dom"/>
</dbReference>
<dbReference type="PROSITE" id="PS50112">
    <property type="entry name" value="PAS"/>
    <property type="match status" value="1"/>
</dbReference>
<dbReference type="GO" id="GO:0006355">
    <property type="term" value="P:regulation of DNA-templated transcription"/>
    <property type="evidence" value="ECO:0007669"/>
    <property type="project" value="InterPro"/>
</dbReference>
<keyword evidence="3" id="KW-0597">Phosphoprotein</keyword>
<dbReference type="InterPro" id="IPR013655">
    <property type="entry name" value="PAS_fold_3"/>
</dbReference>
<feature type="domain" description="PAS" evidence="12">
    <location>
        <begin position="17"/>
        <end position="87"/>
    </location>
</feature>